<evidence type="ECO:0000313" key="4">
    <source>
        <dbReference type="EMBL" id="GMH04443.1"/>
    </source>
</evidence>
<name>A0AAD3S4U5_NEPGR</name>
<dbReference type="PRINTS" id="PR00131">
    <property type="entry name" value="GLHYDRLASE1"/>
</dbReference>
<dbReference type="GO" id="GO:0008422">
    <property type="term" value="F:beta-glucosidase activity"/>
    <property type="evidence" value="ECO:0007669"/>
    <property type="project" value="TreeGrafter"/>
</dbReference>
<accession>A0AAD3S4U5</accession>
<evidence type="ECO:0000256" key="2">
    <source>
        <dbReference type="PROSITE-ProRule" id="PRU10055"/>
    </source>
</evidence>
<dbReference type="InterPro" id="IPR018120">
    <property type="entry name" value="Glyco_hydro_1_AS"/>
</dbReference>
<dbReference type="Pfam" id="PF00232">
    <property type="entry name" value="Glyco_hydro_1"/>
    <property type="match status" value="1"/>
</dbReference>
<dbReference type="FunFam" id="3.20.20.80:FF:000041">
    <property type="entry name" value="Beta-glucosidase 7"/>
    <property type="match status" value="1"/>
</dbReference>
<dbReference type="AlphaFoldDB" id="A0AAD3S4U5"/>
<proteinExistence type="inferred from homology"/>
<keyword evidence="5" id="KW-1185">Reference proteome</keyword>
<dbReference type="SUPFAM" id="SSF51445">
    <property type="entry name" value="(Trans)glycosidases"/>
    <property type="match status" value="1"/>
</dbReference>
<gene>
    <name evidence="4" type="ORF">Nepgr_006282</name>
</gene>
<dbReference type="EMBL" id="BSYO01000005">
    <property type="protein sequence ID" value="GMH04443.1"/>
    <property type="molecule type" value="Genomic_DNA"/>
</dbReference>
<evidence type="ECO:0000313" key="5">
    <source>
        <dbReference type="Proteomes" id="UP001279734"/>
    </source>
</evidence>
<reference evidence="4" key="1">
    <citation type="submission" date="2023-05" db="EMBL/GenBank/DDBJ databases">
        <title>Nepenthes gracilis genome sequencing.</title>
        <authorList>
            <person name="Fukushima K."/>
        </authorList>
    </citation>
    <scope>NUCLEOTIDE SEQUENCE</scope>
    <source>
        <strain evidence="4">SING2019-196</strain>
    </source>
</reference>
<evidence type="ECO:0000256" key="1">
    <source>
        <dbReference type="ARBA" id="ARBA00010838"/>
    </source>
</evidence>
<comment type="similarity">
    <text evidence="1 3">Belongs to the glycosyl hydrolase 1 family.</text>
</comment>
<dbReference type="PROSITE" id="PS00572">
    <property type="entry name" value="GLYCOSYL_HYDROL_F1_1"/>
    <property type="match status" value="1"/>
</dbReference>
<feature type="active site" description="Nucleophile" evidence="2">
    <location>
        <position position="338"/>
    </location>
</feature>
<dbReference type="GO" id="GO:0005975">
    <property type="term" value="P:carbohydrate metabolic process"/>
    <property type="evidence" value="ECO:0007669"/>
    <property type="project" value="InterPro"/>
</dbReference>
<dbReference type="Gene3D" id="3.20.20.80">
    <property type="entry name" value="Glycosidases"/>
    <property type="match status" value="1"/>
</dbReference>
<comment type="caution">
    <text evidence="4">The sequence shown here is derived from an EMBL/GenBank/DDBJ whole genome shotgun (WGS) entry which is preliminary data.</text>
</comment>
<organism evidence="4 5">
    <name type="scientific">Nepenthes gracilis</name>
    <name type="common">Slender pitcher plant</name>
    <dbReference type="NCBI Taxonomy" id="150966"/>
    <lineage>
        <taxon>Eukaryota</taxon>
        <taxon>Viridiplantae</taxon>
        <taxon>Streptophyta</taxon>
        <taxon>Embryophyta</taxon>
        <taxon>Tracheophyta</taxon>
        <taxon>Spermatophyta</taxon>
        <taxon>Magnoliopsida</taxon>
        <taxon>eudicotyledons</taxon>
        <taxon>Gunneridae</taxon>
        <taxon>Pentapetalae</taxon>
        <taxon>Caryophyllales</taxon>
        <taxon>Nepenthaceae</taxon>
        <taxon>Nepenthes</taxon>
    </lineage>
</organism>
<dbReference type="InterPro" id="IPR017853">
    <property type="entry name" value="GH"/>
</dbReference>
<protein>
    <submittedName>
        <fullName evidence="4">Uncharacterized protein</fullName>
    </submittedName>
</protein>
<dbReference type="PANTHER" id="PTHR10353">
    <property type="entry name" value="GLYCOSYL HYDROLASE"/>
    <property type="match status" value="1"/>
</dbReference>
<sequence>MERDPAFGILSLINTLEDIKLMKEIGLEFFRFSISWPRILPRGRINAGVNMLGVKFYNDLINDLLAHGIKPFVTIYHWDLPQALEDEYGGFLSPKIVEDYRDYADLCFKLFGDRVKYWTTLNEPNLSTWNGYGYGTFAPGRCSNYIGNCTTGNSATEPYIVGHNLLLCHATAVNLYKQKYQAIQKGIIGIALATTWVLPINETTASHFAASRAIDFTIGWFVDPIINGDYPESMQAIVGNRIPKFTMEESHLLRNSFDFLGLNYYTSYYAIDSKVSNDNVNLSYTTDDHATLTADDNNGVPIGTPTQVSWLYMYPKGIRDLVLYFKQKYNNPIMLITENGMGDSSSQPIETALNDTWRIEYHEQHLSYLKQSIE</sequence>
<dbReference type="InterPro" id="IPR001360">
    <property type="entry name" value="Glyco_hydro_1"/>
</dbReference>
<evidence type="ECO:0000256" key="3">
    <source>
        <dbReference type="RuleBase" id="RU003690"/>
    </source>
</evidence>
<dbReference type="PANTHER" id="PTHR10353:SF44">
    <property type="entry name" value="BETA-GLUCOSIDASE 17"/>
    <property type="match status" value="1"/>
</dbReference>
<dbReference type="Proteomes" id="UP001279734">
    <property type="component" value="Unassembled WGS sequence"/>
</dbReference>